<evidence type="ECO:0000256" key="1">
    <source>
        <dbReference type="SAM" id="MobiDB-lite"/>
    </source>
</evidence>
<accession>A0A3D8L8V5</accession>
<dbReference type="Proteomes" id="UP000256708">
    <property type="component" value="Unassembled WGS sequence"/>
</dbReference>
<gene>
    <name evidence="3" type="ORF">DXT99_17335</name>
</gene>
<organism evidence="3 4">
    <name type="scientific">Pontibacter diazotrophicus</name>
    <dbReference type="NCBI Taxonomy" id="1400979"/>
    <lineage>
        <taxon>Bacteria</taxon>
        <taxon>Pseudomonadati</taxon>
        <taxon>Bacteroidota</taxon>
        <taxon>Cytophagia</taxon>
        <taxon>Cytophagales</taxon>
        <taxon>Hymenobacteraceae</taxon>
        <taxon>Pontibacter</taxon>
    </lineage>
</organism>
<feature type="compositionally biased region" description="Basic and acidic residues" evidence="1">
    <location>
        <begin position="814"/>
        <end position="831"/>
    </location>
</feature>
<feature type="region of interest" description="Disordered" evidence="1">
    <location>
        <begin position="814"/>
        <end position="840"/>
    </location>
</feature>
<dbReference type="InterPro" id="IPR052894">
    <property type="entry name" value="AsmA-related"/>
</dbReference>
<dbReference type="AlphaFoldDB" id="A0A3D8L8V5"/>
<feature type="transmembrane region" description="Helical" evidence="2">
    <location>
        <begin position="12"/>
        <end position="32"/>
    </location>
</feature>
<proteinExistence type="predicted"/>
<evidence type="ECO:0000313" key="4">
    <source>
        <dbReference type="Proteomes" id="UP000256708"/>
    </source>
</evidence>
<dbReference type="PANTHER" id="PTHR30441">
    <property type="entry name" value="DUF748 DOMAIN-CONTAINING PROTEIN"/>
    <property type="match status" value="1"/>
</dbReference>
<dbReference type="PANTHER" id="PTHR30441:SF8">
    <property type="entry name" value="DUF748 DOMAIN-CONTAINING PROTEIN"/>
    <property type="match status" value="1"/>
</dbReference>
<keyword evidence="4" id="KW-1185">Reference proteome</keyword>
<evidence type="ECO:0000256" key="2">
    <source>
        <dbReference type="SAM" id="Phobius"/>
    </source>
</evidence>
<dbReference type="GO" id="GO:0090313">
    <property type="term" value="P:regulation of protein targeting to membrane"/>
    <property type="evidence" value="ECO:0007669"/>
    <property type="project" value="TreeGrafter"/>
</dbReference>
<dbReference type="GO" id="GO:0005886">
    <property type="term" value="C:plasma membrane"/>
    <property type="evidence" value="ECO:0007669"/>
    <property type="project" value="TreeGrafter"/>
</dbReference>
<protein>
    <submittedName>
        <fullName evidence="3">Uncharacterized protein</fullName>
    </submittedName>
</protein>
<comment type="caution">
    <text evidence="3">The sequence shown here is derived from an EMBL/GenBank/DDBJ whole genome shotgun (WGS) entry which is preliminary data.</text>
</comment>
<evidence type="ECO:0000313" key="3">
    <source>
        <dbReference type="EMBL" id="RDV13798.1"/>
    </source>
</evidence>
<name>A0A3D8L8V5_9BACT</name>
<keyword evidence="2" id="KW-0472">Membrane</keyword>
<dbReference type="OrthoDB" id="1489065at2"/>
<reference evidence="4" key="1">
    <citation type="submission" date="2018-08" db="EMBL/GenBank/DDBJ databases">
        <authorList>
            <person name="Liu Z.-W."/>
            <person name="Du Z.-J."/>
        </authorList>
    </citation>
    <scope>NUCLEOTIDE SEQUENCE [LARGE SCALE GENOMIC DNA]</scope>
    <source>
        <strain evidence="4">H4X</strain>
    </source>
</reference>
<keyword evidence="2" id="KW-0812">Transmembrane</keyword>
<keyword evidence="2" id="KW-1133">Transmembrane helix</keyword>
<dbReference type="EMBL" id="QRGR01000020">
    <property type="protein sequence ID" value="RDV13798.1"/>
    <property type="molecule type" value="Genomic_DNA"/>
</dbReference>
<sequence>MVRKGVVKKVLFYSVIGVVAVMSIALALVYTYQDKIIALFVTEANKHIKTKVEVEQISLSLFDKFPHVAVSLDQVNVHEGLPESEESLARADKLYFTFSLLDVLRGKYSVKQFYMEKGEVYVKVLPDGSVNYQVINSDTTSSEEEDFSFDLEKISLSEVAVHYIDQQLQQTYAVDAHELEAALAISPETIDIEASGNTTIHTIKVGTGEYFKGKKVDIATALQINRAEEAVLLQPSVVLIEGAAYEVGGTVSYAGTTTLDLNLEGKNTNIQSLLSLLPQDITQEFRQYRSEGDIYFNGTVKGSMSAKETPLISFSFGARDASFYHPDVKQRVEKINLTGSFTNGEKQNASTSALELKSLSGVLNGRPFKGNLAYRNFDNPNIALDVQGMLDVGYVLGLAKIEQVRSGSGLADVRIAFAGNLNEFKARPGNSTLNTTGDITLHNVSLNMQDLPMPVTNLSGNLMFKRNDVAVSDFKGKLGESDFVVNGMFKNMMAWLLLERQRLLVEADFKSNYLNFNQLLSEELNTAEADRTGSSDSYKFAISPNIAFDLSASIDRLRFRRFRGKNVQGEVKLRNQVLSTPNISFRAVGGDFAVRGTLDARTRDHIKVSTATKLNNMSVDSLFYVFENFHQDFIEERHLRGQLTASIVSDVFFDSQLNPKTNLLQAEIDATVRNGQLINFAPMQKMSAFVKRSELANMRFAELHNSFWIQQRTIYIPEMDIRSNVSAAPVVSISGTHTFDQLMDYKIKLPLFGSRRPDKDAVFGVVAEDPDAGNSSLFLTLKGNEDDFKIAYDDERVRQKVKADLKDEGQELKDLLRGKKPKSKEEKKVELQEGEYFDFN</sequence>